<dbReference type="SFLD" id="SFLDG01150">
    <property type="entry name" value="Main.1:_Beta-like"/>
    <property type="match status" value="1"/>
</dbReference>
<dbReference type="SFLD" id="SFLDG00358">
    <property type="entry name" value="Main_(cytGST)"/>
    <property type="match status" value="1"/>
</dbReference>
<dbReference type="SUPFAM" id="SSF47616">
    <property type="entry name" value="GST C-terminal domain-like"/>
    <property type="match status" value="1"/>
</dbReference>
<dbReference type="PROSITE" id="PS50404">
    <property type="entry name" value="GST_NTER"/>
    <property type="match status" value="1"/>
</dbReference>
<reference evidence="3 4" key="1">
    <citation type="submission" date="2018-12" db="EMBL/GenBank/DDBJ databases">
        <authorList>
            <consortium name="Pathogen Informatics"/>
        </authorList>
    </citation>
    <scope>NUCLEOTIDE SEQUENCE [LARGE SCALE GENOMIC DNA]</scope>
    <source>
        <strain evidence="3 4">NCTC13098</strain>
    </source>
</reference>
<dbReference type="Pfam" id="PF13409">
    <property type="entry name" value="GST_N_2"/>
    <property type="match status" value="1"/>
</dbReference>
<evidence type="ECO:0000313" key="3">
    <source>
        <dbReference type="EMBL" id="VDR27117.1"/>
    </source>
</evidence>
<feature type="domain" description="GST C-terminal" evidence="2">
    <location>
        <begin position="87"/>
        <end position="213"/>
    </location>
</feature>
<dbReference type="Gene3D" id="1.20.1050.10">
    <property type="match status" value="1"/>
</dbReference>
<name>A0A3P8JUT2_RAOTE</name>
<dbReference type="PROSITE" id="PS50405">
    <property type="entry name" value="GST_CTER"/>
    <property type="match status" value="1"/>
</dbReference>
<accession>A0A3P8JUT2</accession>
<evidence type="ECO:0000259" key="2">
    <source>
        <dbReference type="PROSITE" id="PS50405"/>
    </source>
</evidence>
<dbReference type="Pfam" id="PF13410">
    <property type="entry name" value="GST_C_2"/>
    <property type="match status" value="1"/>
</dbReference>
<dbReference type="SFLD" id="SFLDS00019">
    <property type="entry name" value="Glutathione_Transferase_(cytos"/>
    <property type="match status" value="1"/>
</dbReference>
<dbReference type="EMBL" id="LR131271">
    <property type="protein sequence ID" value="VDR27117.1"/>
    <property type="molecule type" value="Genomic_DNA"/>
</dbReference>
<dbReference type="Proteomes" id="UP000274346">
    <property type="component" value="Chromosome"/>
</dbReference>
<dbReference type="PANTHER" id="PTHR44051">
    <property type="entry name" value="GLUTATHIONE S-TRANSFERASE-RELATED"/>
    <property type="match status" value="1"/>
</dbReference>
<feature type="domain" description="GST N-terminal" evidence="1">
    <location>
        <begin position="1"/>
        <end position="81"/>
    </location>
</feature>
<dbReference type="SUPFAM" id="SSF52833">
    <property type="entry name" value="Thioredoxin-like"/>
    <property type="match status" value="1"/>
</dbReference>
<dbReference type="InterPro" id="IPR010987">
    <property type="entry name" value="Glutathione-S-Trfase_C-like"/>
</dbReference>
<dbReference type="GO" id="GO:0004364">
    <property type="term" value="F:glutathione transferase activity"/>
    <property type="evidence" value="ECO:0007669"/>
    <property type="project" value="UniProtKB-EC"/>
</dbReference>
<dbReference type="InterPro" id="IPR040079">
    <property type="entry name" value="Glutathione_S-Trfase"/>
</dbReference>
<dbReference type="PANTHER" id="PTHR44051:SF8">
    <property type="entry name" value="GLUTATHIONE S-TRANSFERASE GSTA"/>
    <property type="match status" value="1"/>
</dbReference>
<proteinExistence type="predicted"/>
<dbReference type="CDD" id="cd03057">
    <property type="entry name" value="GST_N_Beta"/>
    <property type="match status" value="1"/>
</dbReference>
<organism evidence="3 4">
    <name type="scientific">Raoultella terrigena</name>
    <name type="common">Klebsiella terrigena</name>
    <dbReference type="NCBI Taxonomy" id="577"/>
    <lineage>
        <taxon>Bacteria</taxon>
        <taxon>Pseudomonadati</taxon>
        <taxon>Pseudomonadota</taxon>
        <taxon>Gammaproteobacteria</taxon>
        <taxon>Enterobacterales</taxon>
        <taxon>Enterobacteriaceae</taxon>
        <taxon>Klebsiella/Raoultella group</taxon>
        <taxon>Raoultella</taxon>
    </lineage>
</organism>
<dbReference type="NCBIfam" id="NF007831">
    <property type="entry name" value="PRK10542.1"/>
    <property type="match status" value="1"/>
</dbReference>
<evidence type="ECO:0000259" key="1">
    <source>
        <dbReference type="PROSITE" id="PS50404"/>
    </source>
</evidence>
<dbReference type="EC" id="2.5.1.18" evidence="3"/>
<dbReference type="InterPro" id="IPR036282">
    <property type="entry name" value="Glutathione-S-Trfase_C_sf"/>
</dbReference>
<dbReference type="InterPro" id="IPR036249">
    <property type="entry name" value="Thioredoxin-like_sf"/>
</dbReference>
<dbReference type="Gene3D" id="3.40.30.10">
    <property type="entry name" value="Glutaredoxin"/>
    <property type="match status" value="1"/>
</dbReference>
<dbReference type="KEGG" id="rtg:NCTC13098_03483"/>
<evidence type="ECO:0000313" key="4">
    <source>
        <dbReference type="Proteomes" id="UP000274346"/>
    </source>
</evidence>
<sequence>MKLYYSPGSCSLSPHIALREAGLDFELIRVDTKTHTWGAGNNYYYINPLGYVPALQTADGDIFREGVTLIQYIADLAPDAGLAPASGTLARYRLEEWLVFFNSEIHKAFIPLFYSEHGGAYINIAREKLLSRFAWLDQQLADNEFITGAQFSIADGYLFALVGWARAEWLISVYNLDIDLTDYRNIAAWYQRVLARPAVRQALKEEGIDFLPLI</sequence>
<dbReference type="InterPro" id="IPR004045">
    <property type="entry name" value="Glutathione_S-Trfase_N"/>
</dbReference>
<protein>
    <submittedName>
        <fullName evidence="3">Glutathione S-transferase GST-6.0</fullName>
        <ecNumber evidence="3">2.5.1.18</ecNumber>
    </submittedName>
</protein>
<dbReference type="AlphaFoldDB" id="A0A3P8JUT2"/>
<gene>
    <name evidence="3" type="primary">gstB_1</name>
    <name evidence="3" type="ORF">NCTC13098_03483</name>
</gene>
<keyword evidence="3" id="KW-0808">Transferase</keyword>
<dbReference type="CDD" id="cd03188">
    <property type="entry name" value="GST_C_Beta"/>
    <property type="match status" value="1"/>
</dbReference>